<dbReference type="Pfam" id="PF04072">
    <property type="entry name" value="LCM"/>
    <property type="match status" value="1"/>
</dbReference>
<protein>
    <submittedName>
        <fullName evidence="3">Uncharacterized protein</fullName>
    </submittedName>
</protein>
<reference evidence="4" key="1">
    <citation type="journal article" date="2019" name="Int. J. Syst. Evol. Microbiol.">
        <title>The Global Catalogue of Microorganisms (GCM) 10K type strain sequencing project: providing services to taxonomists for standard genome sequencing and annotation.</title>
        <authorList>
            <consortium name="The Broad Institute Genomics Platform"/>
            <consortium name="The Broad Institute Genome Sequencing Center for Infectious Disease"/>
            <person name="Wu L."/>
            <person name="Ma J."/>
        </authorList>
    </citation>
    <scope>NUCLEOTIDE SEQUENCE [LARGE SCALE GENOMIC DNA]</scope>
    <source>
        <strain evidence="4">KCTC 22558</strain>
    </source>
</reference>
<proteinExistence type="predicted"/>
<name>A0ABQ3C4A5_9GAMM</name>
<evidence type="ECO:0000256" key="2">
    <source>
        <dbReference type="ARBA" id="ARBA00022679"/>
    </source>
</evidence>
<dbReference type="Proteomes" id="UP000643403">
    <property type="component" value="Unassembled WGS sequence"/>
</dbReference>
<keyword evidence="2" id="KW-0808">Transferase</keyword>
<accession>A0ABQ3C4A5</accession>
<dbReference type="InterPro" id="IPR029063">
    <property type="entry name" value="SAM-dependent_MTases_sf"/>
</dbReference>
<dbReference type="SUPFAM" id="SSF53335">
    <property type="entry name" value="S-adenosyl-L-methionine-dependent methyltransferases"/>
    <property type="match status" value="1"/>
</dbReference>
<dbReference type="InterPro" id="IPR007213">
    <property type="entry name" value="Ppm1/Ppm2/Tcmp"/>
</dbReference>
<keyword evidence="1" id="KW-0489">Methyltransferase</keyword>
<sequence length="267" mass="29038">MKSGTPSATALLVASSVVRAGAAHGLPPAAIRIAKTALDAEGSWLALARYRPGRWLMALVERAVLPGLAAHHCARKAWLWARLQRTSVVDAPVIWAGIGFDGLGRALVRHAPQAVVIETDHPDTLRRRGARLGDEAGVRMHALTLPVDIDVLDALCAARPATVVCEGVLMYLPPRDVMRLLRRLAASTVPPRLIFSALEPADGCGAGFRRMPAVARRWLVRHGEPFRWRASPEQVRRCLARAGYTVTARWAGRALGEYMIEAEALPR</sequence>
<dbReference type="Gene3D" id="3.40.50.150">
    <property type="entry name" value="Vaccinia Virus protein VP39"/>
    <property type="match status" value="1"/>
</dbReference>
<organism evidence="3 4">
    <name type="scientific">Cognatilysobacter xinjiangensis</name>
    <dbReference type="NCBI Taxonomy" id="546892"/>
    <lineage>
        <taxon>Bacteria</taxon>
        <taxon>Pseudomonadati</taxon>
        <taxon>Pseudomonadota</taxon>
        <taxon>Gammaproteobacteria</taxon>
        <taxon>Lysobacterales</taxon>
        <taxon>Lysobacteraceae</taxon>
        <taxon>Cognatilysobacter</taxon>
    </lineage>
</organism>
<comment type="caution">
    <text evidence="3">The sequence shown here is derived from an EMBL/GenBank/DDBJ whole genome shotgun (WGS) entry which is preliminary data.</text>
</comment>
<evidence type="ECO:0000313" key="4">
    <source>
        <dbReference type="Proteomes" id="UP000643403"/>
    </source>
</evidence>
<dbReference type="EMBL" id="BMXY01000003">
    <property type="protein sequence ID" value="GGZ67434.1"/>
    <property type="molecule type" value="Genomic_DNA"/>
</dbReference>
<gene>
    <name evidence="3" type="ORF">GCM10008101_22100</name>
</gene>
<evidence type="ECO:0000313" key="3">
    <source>
        <dbReference type="EMBL" id="GGZ67434.1"/>
    </source>
</evidence>
<dbReference type="RefSeq" id="WP_189449879.1">
    <property type="nucleotide sequence ID" value="NZ_BMXY01000003.1"/>
</dbReference>
<keyword evidence="4" id="KW-1185">Reference proteome</keyword>
<evidence type="ECO:0000256" key="1">
    <source>
        <dbReference type="ARBA" id="ARBA00022603"/>
    </source>
</evidence>